<dbReference type="Proteomes" id="UP001497493">
    <property type="component" value="Chromosome"/>
</dbReference>
<evidence type="ECO:0000313" key="3">
    <source>
        <dbReference type="Proteomes" id="UP001497493"/>
    </source>
</evidence>
<keyword evidence="1" id="KW-1133">Transmembrane helix</keyword>
<protein>
    <submittedName>
        <fullName evidence="2">Uncharacterized protein</fullName>
    </submittedName>
</protein>
<reference evidence="2 3" key="1">
    <citation type="submission" date="2024-04" db="EMBL/GenBank/DDBJ databases">
        <authorList>
            <person name="Cremers G."/>
        </authorList>
    </citation>
    <scope>NUCLEOTIDE SEQUENCE [LARGE SCALE GENOMIC DNA]</scope>
    <source>
        <strain evidence="2">MeCH1-AG</strain>
    </source>
</reference>
<evidence type="ECO:0000256" key="1">
    <source>
        <dbReference type="SAM" id="Phobius"/>
    </source>
</evidence>
<sequence length="124" mass="13234">MTDRPQEPLPERGEADIRTKALIAAVAVFGIAVLAVGLITWQLLQAWVASTPAPAPPSRSVATGVPLQLAPAADLAALRAREEQLLHGTAWIDRERGLVRIPVERAMELLAKRAAPAPGPRRGE</sequence>
<keyword evidence="1" id="KW-0472">Membrane</keyword>
<keyword evidence="3" id="KW-1185">Reference proteome</keyword>
<name>A0ABM9NFM4_9GAMM</name>
<accession>A0ABM9NFM4</accession>
<dbReference type="RefSeq" id="WP_348758967.1">
    <property type="nucleotide sequence ID" value="NZ_OZ026884.1"/>
</dbReference>
<proteinExistence type="predicted"/>
<feature type="transmembrane region" description="Helical" evidence="1">
    <location>
        <begin position="21"/>
        <end position="44"/>
    </location>
</feature>
<keyword evidence="1" id="KW-0812">Transmembrane</keyword>
<evidence type="ECO:0000313" key="2">
    <source>
        <dbReference type="EMBL" id="CAL1239408.1"/>
    </source>
</evidence>
<dbReference type="EMBL" id="OZ026884">
    <property type="protein sequence ID" value="CAL1239408.1"/>
    <property type="molecule type" value="Genomic_DNA"/>
</dbReference>
<gene>
    <name evidence="2" type="ORF">MECH1_V1_0632</name>
</gene>
<organism evidence="2 3">
    <name type="scientific">Candidatus Methylocalor cossyra</name>
    <dbReference type="NCBI Taxonomy" id="3108543"/>
    <lineage>
        <taxon>Bacteria</taxon>
        <taxon>Pseudomonadati</taxon>
        <taxon>Pseudomonadota</taxon>
        <taxon>Gammaproteobacteria</taxon>
        <taxon>Methylococcales</taxon>
        <taxon>Methylococcaceae</taxon>
        <taxon>Candidatus Methylocalor</taxon>
    </lineage>
</organism>